<dbReference type="GO" id="GO:0004523">
    <property type="term" value="F:RNA-DNA hybrid ribonuclease activity"/>
    <property type="evidence" value="ECO:0007669"/>
    <property type="project" value="UniProtKB-EC"/>
</dbReference>
<evidence type="ECO:0000256" key="2">
    <source>
        <dbReference type="ARBA" id="ARBA00001946"/>
    </source>
</evidence>
<evidence type="ECO:0000256" key="5">
    <source>
        <dbReference type="ARBA" id="ARBA00011245"/>
    </source>
</evidence>
<comment type="subunit">
    <text evidence="5">Monomer.</text>
</comment>
<dbReference type="GO" id="GO:0046872">
    <property type="term" value="F:metal ion binding"/>
    <property type="evidence" value="ECO:0007669"/>
    <property type="project" value="UniProtKB-KW"/>
</dbReference>
<evidence type="ECO:0000313" key="13">
    <source>
        <dbReference type="EMBL" id="SVE18342.1"/>
    </source>
</evidence>
<evidence type="ECO:0000256" key="3">
    <source>
        <dbReference type="ARBA" id="ARBA00004065"/>
    </source>
</evidence>
<dbReference type="EMBL" id="UINC01199761">
    <property type="protein sequence ID" value="SVE18342.1"/>
    <property type="molecule type" value="Genomic_DNA"/>
</dbReference>
<dbReference type="PROSITE" id="PS50879">
    <property type="entry name" value="RNASE_H_1"/>
    <property type="match status" value="1"/>
</dbReference>
<dbReference type="SUPFAM" id="SSF53098">
    <property type="entry name" value="Ribonuclease H-like"/>
    <property type="match status" value="1"/>
</dbReference>
<protein>
    <recommendedName>
        <fullName evidence="6">ribonuclease H</fullName>
        <ecNumber evidence="6">3.1.26.4</ecNumber>
    </recommendedName>
</protein>
<dbReference type="InterPro" id="IPR022892">
    <property type="entry name" value="RNaseHI"/>
</dbReference>
<accession>A0A383BEI1</accession>
<dbReference type="InterPro" id="IPR036397">
    <property type="entry name" value="RNaseH_sf"/>
</dbReference>
<keyword evidence="7" id="KW-0540">Nuclease</keyword>
<dbReference type="EC" id="3.1.26.4" evidence="6"/>
<keyword evidence="11" id="KW-0460">Magnesium</keyword>
<dbReference type="PANTHER" id="PTHR10642">
    <property type="entry name" value="RIBONUCLEASE H1"/>
    <property type="match status" value="1"/>
</dbReference>
<evidence type="ECO:0000256" key="11">
    <source>
        <dbReference type="ARBA" id="ARBA00022842"/>
    </source>
</evidence>
<dbReference type="FunFam" id="3.30.420.10:FF:000089">
    <property type="entry name" value="Ribonuclease H"/>
    <property type="match status" value="1"/>
</dbReference>
<evidence type="ECO:0000256" key="9">
    <source>
        <dbReference type="ARBA" id="ARBA00022759"/>
    </source>
</evidence>
<keyword evidence="9" id="KW-0255">Endonuclease</keyword>
<comment type="similarity">
    <text evidence="4">Belongs to the RNase H family.</text>
</comment>
<evidence type="ECO:0000256" key="6">
    <source>
        <dbReference type="ARBA" id="ARBA00012180"/>
    </source>
</evidence>
<dbReference type="CDD" id="cd09278">
    <property type="entry name" value="RNase_HI_prokaryote_like"/>
    <property type="match status" value="1"/>
</dbReference>
<dbReference type="Pfam" id="PF00075">
    <property type="entry name" value="RNase_H"/>
    <property type="match status" value="1"/>
</dbReference>
<dbReference type="GO" id="GO:0043137">
    <property type="term" value="P:DNA replication, removal of RNA primer"/>
    <property type="evidence" value="ECO:0007669"/>
    <property type="project" value="TreeGrafter"/>
</dbReference>
<dbReference type="GO" id="GO:0003676">
    <property type="term" value="F:nucleic acid binding"/>
    <property type="evidence" value="ECO:0007669"/>
    <property type="project" value="InterPro"/>
</dbReference>
<feature type="domain" description="RNase H type-1" evidence="12">
    <location>
        <begin position="4"/>
        <end position="145"/>
    </location>
</feature>
<evidence type="ECO:0000256" key="8">
    <source>
        <dbReference type="ARBA" id="ARBA00022723"/>
    </source>
</evidence>
<evidence type="ECO:0000256" key="4">
    <source>
        <dbReference type="ARBA" id="ARBA00005300"/>
    </source>
</evidence>
<comment type="function">
    <text evidence="3">Endonuclease that specifically degrades the RNA of RNA-DNA hybrids.</text>
</comment>
<keyword evidence="10" id="KW-0378">Hydrolase</keyword>
<dbReference type="InterPro" id="IPR012337">
    <property type="entry name" value="RNaseH-like_sf"/>
</dbReference>
<comment type="cofactor">
    <cofactor evidence="2">
        <name>Mg(2+)</name>
        <dbReference type="ChEBI" id="CHEBI:18420"/>
    </cofactor>
</comment>
<dbReference type="Gene3D" id="3.30.420.10">
    <property type="entry name" value="Ribonuclease H-like superfamily/Ribonuclease H"/>
    <property type="match status" value="1"/>
</dbReference>
<evidence type="ECO:0000259" key="12">
    <source>
        <dbReference type="PROSITE" id="PS50879"/>
    </source>
</evidence>
<proteinExistence type="inferred from homology"/>
<evidence type="ECO:0000256" key="7">
    <source>
        <dbReference type="ARBA" id="ARBA00022722"/>
    </source>
</evidence>
<evidence type="ECO:0000256" key="1">
    <source>
        <dbReference type="ARBA" id="ARBA00000077"/>
    </source>
</evidence>
<dbReference type="HAMAP" id="MF_00042">
    <property type="entry name" value="RNase_H"/>
    <property type="match status" value="1"/>
</dbReference>
<dbReference type="PANTHER" id="PTHR10642:SF26">
    <property type="entry name" value="RIBONUCLEASE H1"/>
    <property type="match status" value="1"/>
</dbReference>
<evidence type="ECO:0000256" key="10">
    <source>
        <dbReference type="ARBA" id="ARBA00022801"/>
    </source>
</evidence>
<comment type="catalytic activity">
    <reaction evidence="1">
        <text>Endonucleolytic cleavage to 5'-phosphomonoester.</text>
        <dbReference type="EC" id="3.1.26.4"/>
    </reaction>
</comment>
<sequence>MTKPNNVVHIFTDGACKGNPGPGGWGVILKYGKYVKELKGYSNETTNNVMELMAVIEALKSLTRSCEIIITTDSTYVKNGITEWIHDWKVKGWKTANKKSVKNKRYWQQLDHEVSRHQIVWKWVKGHSGHPENERADELANKAISENSKL</sequence>
<dbReference type="InterPro" id="IPR002156">
    <property type="entry name" value="RNaseH_domain"/>
</dbReference>
<reference evidence="13" key="1">
    <citation type="submission" date="2018-05" db="EMBL/GenBank/DDBJ databases">
        <authorList>
            <person name="Lanie J.A."/>
            <person name="Ng W.-L."/>
            <person name="Kazmierczak K.M."/>
            <person name="Andrzejewski T.M."/>
            <person name="Davidsen T.M."/>
            <person name="Wayne K.J."/>
            <person name="Tettelin H."/>
            <person name="Glass J.I."/>
            <person name="Rusch D."/>
            <person name="Podicherti R."/>
            <person name="Tsui H.-C.T."/>
            <person name="Winkler M.E."/>
        </authorList>
    </citation>
    <scope>NUCLEOTIDE SEQUENCE</scope>
</reference>
<name>A0A383BEI1_9ZZZZ</name>
<dbReference type="AlphaFoldDB" id="A0A383BEI1"/>
<organism evidence="13">
    <name type="scientific">marine metagenome</name>
    <dbReference type="NCBI Taxonomy" id="408172"/>
    <lineage>
        <taxon>unclassified sequences</taxon>
        <taxon>metagenomes</taxon>
        <taxon>ecological metagenomes</taxon>
    </lineage>
</organism>
<dbReference type="InterPro" id="IPR050092">
    <property type="entry name" value="RNase_H"/>
</dbReference>
<gene>
    <name evidence="13" type="ORF">METZ01_LOCUS471196</name>
</gene>
<keyword evidence="8" id="KW-0479">Metal-binding</keyword>
<dbReference type="NCBIfam" id="NF001236">
    <property type="entry name" value="PRK00203.1"/>
    <property type="match status" value="1"/>
</dbReference>